<feature type="signal peptide" evidence="2">
    <location>
        <begin position="1"/>
        <end position="19"/>
    </location>
</feature>
<dbReference type="InterPro" id="IPR006143">
    <property type="entry name" value="RND_pump_MFP"/>
</dbReference>
<evidence type="ECO:0000256" key="1">
    <source>
        <dbReference type="ARBA" id="ARBA00009477"/>
    </source>
</evidence>
<dbReference type="Gene3D" id="1.10.287.470">
    <property type="entry name" value="Helix hairpin bin"/>
    <property type="match status" value="1"/>
</dbReference>
<gene>
    <name evidence="3" type="ORF">M3P21_16465</name>
</gene>
<keyword evidence="4" id="KW-1185">Reference proteome</keyword>
<dbReference type="RefSeq" id="WP_249711613.1">
    <property type="nucleotide sequence ID" value="NZ_JAMFMB010000022.1"/>
</dbReference>
<dbReference type="PANTHER" id="PTHR30469">
    <property type="entry name" value="MULTIDRUG RESISTANCE PROTEIN MDTA"/>
    <property type="match status" value="1"/>
</dbReference>
<dbReference type="EMBL" id="JAMFMB010000022">
    <property type="protein sequence ID" value="MCL6285125.1"/>
    <property type="molecule type" value="Genomic_DNA"/>
</dbReference>
<organism evidence="3 4">
    <name type="scientific">Ruegeria spongiae</name>
    <dbReference type="NCBI Taxonomy" id="2942209"/>
    <lineage>
        <taxon>Bacteria</taxon>
        <taxon>Pseudomonadati</taxon>
        <taxon>Pseudomonadota</taxon>
        <taxon>Alphaproteobacteria</taxon>
        <taxon>Rhodobacterales</taxon>
        <taxon>Roseobacteraceae</taxon>
        <taxon>Ruegeria</taxon>
    </lineage>
</organism>
<comment type="similarity">
    <text evidence="1">Belongs to the membrane fusion protein (MFP) (TC 8.A.1) family.</text>
</comment>
<dbReference type="SUPFAM" id="SSF111369">
    <property type="entry name" value="HlyD-like secretion proteins"/>
    <property type="match status" value="1"/>
</dbReference>
<comment type="caution">
    <text evidence="3">The sequence shown here is derived from an EMBL/GenBank/DDBJ whole genome shotgun (WGS) entry which is preliminary data.</text>
</comment>
<evidence type="ECO:0000256" key="2">
    <source>
        <dbReference type="SAM" id="SignalP"/>
    </source>
</evidence>
<dbReference type="Proteomes" id="UP001203880">
    <property type="component" value="Unassembled WGS sequence"/>
</dbReference>
<dbReference type="PANTHER" id="PTHR30469:SF20">
    <property type="entry name" value="EFFLUX RND TRANSPORTER PERIPLASMIC ADAPTOR SUBUNIT"/>
    <property type="match status" value="1"/>
</dbReference>
<accession>A0ABT0Q5L8</accession>
<feature type="chain" id="PRO_5046860485" evidence="2">
    <location>
        <begin position="20"/>
        <end position="345"/>
    </location>
</feature>
<dbReference type="Gene3D" id="2.40.50.100">
    <property type="match status" value="1"/>
</dbReference>
<protein>
    <submittedName>
        <fullName evidence="3">Efflux RND transporter periplasmic adaptor subunit</fullName>
    </submittedName>
</protein>
<reference evidence="3" key="1">
    <citation type="submission" date="2022-05" db="EMBL/GenBank/DDBJ databases">
        <authorList>
            <person name="Park J.-S."/>
        </authorList>
    </citation>
    <scope>NUCLEOTIDE SEQUENCE</scope>
    <source>
        <strain evidence="3">2012CJ41-6</strain>
    </source>
</reference>
<evidence type="ECO:0000313" key="3">
    <source>
        <dbReference type="EMBL" id="MCL6285125.1"/>
    </source>
</evidence>
<keyword evidence="2" id="KW-0732">Signal</keyword>
<dbReference type="NCBIfam" id="TIGR01730">
    <property type="entry name" value="RND_mfp"/>
    <property type="match status" value="1"/>
</dbReference>
<sequence>MMTLVAVGWIAGGSLPATAQDTAPIPVKLFALDAVEEVRTRTFFGKVVAKETVDLAFQVGGQIVKFPAVEGEIVPKGALIAQLDQEPFELSLTRATLADEQAERDLVRMKRLEGSAVSRVSLENAQTNAELTVVQLREAEYALRQSTLLAPFDALVAYREVANFTSVSPGTHVIRVHDMSELRIEIDVPEILFQRVNDKADVTLQAKFPASDTLFPLVIREVNAETSQIGQTFRVTLGMAPPEGMQLFPGSSVRVLATIARAQGVMRIPASAVSTGDGGATSVYVFDSADGETGNLRSVPVELAVGRDGGFEVREGLNPGDEIVAAGVSVLTDGALVRRFTEFRQ</sequence>
<dbReference type="Gene3D" id="2.40.420.20">
    <property type="match status" value="1"/>
</dbReference>
<evidence type="ECO:0000313" key="4">
    <source>
        <dbReference type="Proteomes" id="UP001203880"/>
    </source>
</evidence>
<dbReference type="Gene3D" id="2.40.30.170">
    <property type="match status" value="1"/>
</dbReference>
<proteinExistence type="inferred from homology"/>
<name>A0ABT0Q5L8_9RHOB</name>